<dbReference type="Gene3D" id="3.80.10.10">
    <property type="entry name" value="Ribonuclease Inhibitor"/>
    <property type="match status" value="1"/>
</dbReference>
<reference evidence="4" key="1">
    <citation type="journal article" date="2009" name="Genome Res.">
        <title>Comparative genomic analyses of the human fungal pathogens Coccidioides and their relatives.</title>
        <authorList>
            <person name="Sharpton T.J."/>
            <person name="Stajich J.E."/>
            <person name="Rounsley S.D."/>
            <person name="Gardner M.J."/>
            <person name="Wortman J.R."/>
            <person name="Jordar V.S."/>
            <person name="Maiti R."/>
            <person name="Kodira C.D."/>
            <person name="Neafsey D.E."/>
            <person name="Zeng Q."/>
            <person name="Hung C.-Y."/>
            <person name="McMahan C."/>
            <person name="Muszewska A."/>
            <person name="Grynberg M."/>
            <person name="Mandel M.A."/>
            <person name="Kellner E.M."/>
            <person name="Barker B.M."/>
            <person name="Galgiani J.N."/>
            <person name="Orbach M.J."/>
            <person name="Kirkland T.N."/>
            <person name="Cole G.T."/>
            <person name="Henn M.R."/>
            <person name="Birren B.W."/>
            <person name="Taylor J.W."/>
        </authorList>
    </citation>
    <scope>NUCLEOTIDE SEQUENCE [LARGE SCALE GENOMIC DNA]</scope>
    <source>
        <strain evidence="4">RS</strain>
    </source>
</reference>
<evidence type="ECO:0000256" key="1">
    <source>
        <dbReference type="SAM" id="MobiDB-lite"/>
    </source>
</evidence>
<evidence type="ECO:0000313" key="4">
    <source>
        <dbReference type="Proteomes" id="UP000001261"/>
    </source>
</evidence>
<feature type="compositionally biased region" description="Polar residues" evidence="1">
    <location>
        <begin position="596"/>
        <end position="605"/>
    </location>
</feature>
<feature type="region of interest" description="Disordered" evidence="1">
    <location>
        <begin position="361"/>
        <end position="393"/>
    </location>
</feature>
<gene>
    <name evidence="3" type="ORF">CIMG_09379</name>
</gene>
<dbReference type="OMA" id="KMHWSPR"/>
<dbReference type="InterPro" id="IPR036047">
    <property type="entry name" value="F-box-like_dom_sf"/>
</dbReference>
<protein>
    <recommendedName>
        <fullName evidence="2">F-box domain-containing protein</fullName>
    </recommendedName>
</protein>
<dbReference type="EMBL" id="GG704915">
    <property type="protein sequence ID" value="EAS28175.2"/>
    <property type="molecule type" value="Genomic_DNA"/>
</dbReference>
<dbReference type="Pfam" id="PF12937">
    <property type="entry name" value="F-box-like"/>
    <property type="match status" value="1"/>
</dbReference>
<accession>A0A0E1RUP8</accession>
<evidence type="ECO:0000313" key="3">
    <source>
        <dbReference type="EMBL" id="EAS28175.2"/>
    </source>
</evidence>
<feature type="domain" description="F-box" evidence="2">
    <location>
        <begin position="26"/>
        <end position="69"/>
    </location>
</feature>
<dbReference type="STRING" id="246410.A0A0E1RUP8"/>
<reference evidence="4" key="2">
    <citation type="journal article" date="2010" name="Genome Res.">
        <title>Population genomic sequencing of Coccidioides fungi reveals recent hybridization and transposon control.</title>
        <authorList>
            <person name="Neafsey D.E."/>
            <person name="Barker B.M."/>
            <person name="Sharpton T.J."/>
            <person name="Stajich J.E."/>
            <person name="Park D.J."/>
            <person name="Whiston E."/>
            <person name="Hung C.-Y."/>
            <person name="McMahan C."/>
            <person name="White J."/>
            <person name="Sykes S."/>
            <person name="Heiman D."/>
            <person name="Young S."/>
            <person name="Zeng Q."/>
            <person name="Abouelleil A."/>
            <person name="Aftuck L."/>
            <person name="Bessette D."/>
            <person name="Brown A."/>
            <person name="FitzGerald M."/>
            <person name="Lui A."/>
            <person name="Macdonald J.P."/>
            <person name="Priest M."/>
            <person name="Orbach M.J."/>
            <person name="Galgiani J.N."/>
            <person name="Kirkland T.N."/>
            <person name="Cole G.T."/>
            <person name="Birren B.W."/>
            <person name="Henn M.R."/>
            <person name="Taylor J.W."/>
            <person name="Rounsley S.D."/>
        </authorList>
    </citation>
    <scope>GENOME REANNOTATION</scope>
    <source>
        <strain evidence="4">RS</strain>
    </source>
</reference>
<dbReference type="InterPro" id="IPR001810">
    <property type="entry name" value="F-box_dom"/>
</dbReference>
<dbReference type="AlphaFoldDB" id="A0A0E1RUP8"/>
<dbReference type="GeneID" id="4558744"/>
<dbReference type="Proteomes" id="UP000001261">
    <property type="component" value="Unassembled WGS sequence"/>
</dbReference>
<dbReference type="SUPFAM" id="SSF52047">
    <property type="entry name" value="RNI-like"/>
    <property type="match status" value="1"/>
</dbReference>
<dbReference type="KEGG" id="cim:CIMG_09379"/>
<feature type="compositionally biased region" description="Polar residues" evidence="1">
    <location>
        <begin position="383"/>
        <end position="393"/>
    </location>
</feature>
<dbReference type="InParanoid" id="A0A0E1RUP8"/>
<sequence length="760" mass="83459">MATVNANMFNAGVRADTPPQPRSLMALPLNLVALILSYLDDVGDLSRLCRTCRVLNYMTLPQLYKNITLTSYDKIRYRDDLPEGCGSASPFSMGLNAIVTRNVASLVRSLTMRGEWREDGLDEHARVGRVTDSSMMLNIAVRAAIDKMTGLEKFSWELNTKMLETAYIGLSQLPRLTSLTVRFPSSRHPRPTTVIPGMPQLRSLKITDIDPLCYPDDISTLLLHSRKLRELKMHWSPRMREAQEPSVTLHDYFRKCIAAKSPLRLRKIALQNFYALHTDDFETALDPDMLEDVTTLNSPGVYDPSLAGMTFVESSWPPPKCPGIRSLRHDRIERKGCEFLASLENLERLYFVTPILDASDSVNSPRPAGSAQSSASMSPPSTTDPNSATANGISSVSQAAPLPVQPTNLAASISLRDAYIHTIATVNGPRLRHLLLSSRWSLPGPLIARLVRSCPNLEQLALATDISSFETLGLLIPFLRKLLAIRLLIPTGPAYSTPSPIRPQGKDTGINAPFPTANGSSADSLNARSLSEIVDLDDRIFNEAMGARLADKEIFSTLKIIGLGWKAWELGEFYSIPVTEGVSPYEWTSLSNTTDAGNGAVSSLAANAEPPHTRPNNPLPPTIEPCGPNAQLGRHWNSKQTQATPAPATNTVLGKRKQRPCSQPALPVIPPDAASYPTLNNSQRGSTSSHAIVPQDTASLLEDLGAQLSEDTRSRLMQCVQEPTTSSSGGESVLWRRKVRRVGWEVLKHWEIWGLDSQEI</sequence>
<dbReference type="InterPro" id="IPR032675">
    <property type="entry name" value="LRR_dom_sf"/>
</dbReference>
<name>A0A0E1RUP8_COCIM</name>
<evidence type="ECO:0000259" key="2">
    <source>
        <dbReference type="Pfam" id="PF12937"/>
    </source>
</evidence>
<dbReference type="OrthoDB" id="5311681at2759"/>
<organism evidence="3 4">
    <name type="scientific">Coccidioides immitis (strain RS)</name>
    <name type="common">Valley fever fungus</name>
    <dbReference type="NCBI Taxonomy" id="246410"/>
    <lineage>
        <taxon>Eukaryota</taxon>
        <taxon>Fungi</taxon>
        <taxon>Dikarya</taxon>
        <taxon>Ascomycota</taxon>
        <taxon>Pezizomycotina</taxon>
        <taxon>Eurotiomycetes</taxon>
        <taxon>Eurotiomycetidae</taxon>
        <taxon>Onygenales</taxon>
        <taxon>Onygenaceae</taxon>
        <taxon>Coccidioides</taxon>
    </lineage>
</organism>
<feature type="region of interest" description="Disordered" evidence="1">
    <location>
        <begin position="596"/>
        <end position="619"/>
    </location>
</feature>
<feature type="region of interest" description="Disordered" evidence="1">
    <location>
        <begin position="498"/>
        <end position="523"/>
    </location>
</feature>
<feature type="compositionally biased region" description="Low complexity" evidence="1">
    <location>
        <begin position="367"/>
        <end position="381"/>
    </location>
</feature>
<proteinExistence type="predicted"/>
<dbReference type="VEuPathDB" id="FungiDB:CIMG_09379"/>
<keyword evidence="4" id="KW-1185">Reference proteome</keyword>
<dbReference type="RefSeq" id="XP_001239758.2">
    <property type="nucleotide sequence ID" value="XM_001239757.2"/>
</dbReference>
<dbReference type="SUPFAM" id="SSF81383">
    <property type="entry name" value="F-box domain"/>
    <property type="match status" value="1"/>
</dbReference>